<organism evidence="1 2">
    <name type="scientific">Hominisplanchenecus murintestinalis</name>
    <dbReference type="NCBI Taxonomy" id="2941517"/>
    <lineage>
        <taxon>Bacteria</taxon>
        <taxon>Bacillati</taxon>
        <taxon>Bacillota</taxon>
        <taxon>Clostridia</taxon>
        <taxon>Lachnospirales</taxon>
        <taxon>Lachnospiraceae</taxon>
        <taxon>Hominisplanchenecus</taxon>
    </lineage>
</organism>
<comment type="caution">
    <text evidence="1">The sequence shown here is derived from an EMBL/GenBank/DDBJ whole genome shotgun (WGS) entry which is preliminary data.</text>
</comment>
<sequence>MVMYAAEDVENEICYTGGIYDESTGLYYLDARYYDPQDGRFTSQDTYRGEDEEYKTWNLYTYCADNPVGYVDPSGHSTMALFTAAARAYEAGKALLGAIALLATTYYTGQAVRNAPIVTRVPVYRPIPKPPVIRKPRVQPVPKASAVPNTRVLPTPKAPEVTLLEKEERWMDACKLLYQKWKQNNKRLEYTLRLLWECWYFDLEDACFIYFSEEETQAVHQIFREVYSHSERHFRNESKYLWLTAYMLEICGTLMYDITIYDERLVTLNLHILKMADEEAKYRFQKVKEPALRELMARGWDNASLSEDDIKKGKLLFMKRKLTQEETEEKKRIEEKIEKFKEKVEKYFPGNSMVDEYFREMYSFIVI</sequence>
<name>A0AC61QVI9_9FIRM</name>
<protein>
    <submittedName>
        <fullName evidence="1">Uncharacterized protein</fullName>
    </submittedName>
</protein>
<evidence type="ECO:0000313" key="1">
    <source>
        <dbReference type="EMBL" id="TGX96687.1"/>
    </source>
</evidence>
<dbReference type="Proteomes" id="UP000307720">
    <property type="component" value="Unassembled WGS sequence"/>
</dbReference>
<keyword evidence="2" id="KW-1185">Reference proteome</keyword>
<gene>
    <name evidence="1" type="ORF">E5357_15315</name>
</gene>
<evidence type="ECO:0000313" key="2">
    <source>
        <dbReference type="Proteomes" id="UP000307720"/>
    </source>
</evidence>
<proteinExistence type="predicted"/>
<accession>A0AC61QVI9</accession>
<dbReference type="EMBL" id="SRZB01000051">
    <property type="protein sequence ID" value="TGX96687.1"/>
    <property type="molecule type" value="Genomic_DNA"/>
</dbReference>
<reference evidence="1" key="1">
    <citation type="submission" date="2019-04" db="EMBL/GenBank/DDBJ databases">
        <title>Microbes associate with the intestines of laboratory mice.</title>
        <authorList>
            <person name="Navarre W."/>
            <person name="Wong E."/>
            <person name="Huang K."/>
            <person name="Tropini C."/>
            <person name="Ng K."/>
            <person name="Yu B."/>
        </authorList>
    </citation>
    <scope>NUCLEOTIDE SEQUENCE</scope>
    <source>
        <strain evidence="1">NM72_1-8</strain>
    </source>
</reference>